<gene>
    <name evidence="2" type="ORF">P3W24_04550</name>
</gene>
<protein>
    <recommendedName>
        <fullName evidence="4">DUF2946 domain-containing protein</fullName>
    </recommendedName>
</protein>
<feature type="transmembrane region" description="Helical" evidence="1">
    <location>
        <begin position="68"/>
        <end position="85"/>
    </location>
</feature>
<evidence type="ECO:0000256" key="1">
    <source>
        <dbReference type="SAM" id="Phobius"/>
    </source>
</evidence>
<organism evidence="2 3">
    <name type="scientific">Luteibacter sahnii</name>
    <dbReference type="NCBI Taxonomy" id="3021977"/>
    <lineage>
        <taxon>Bacteria</taxon>
        <taxon>Pseudomonadati</taxon>
        <taxon>Pseudomonadota</taxon>
        <taxon>Gammaproteobacteria</taxon>
        <taxon>Lysobacterales</taxon>
        <taxon>Rhodanobacteraceae</taxon>
        <taxon>Luteibacter</taxon>
    </lineage>
</organism>
<evidence type="ECO:0008006" key="4">
    <source>
        <dbReference type="Google" id="ProtNLM"/>
    </source>
</evidence>
<dbReference type="RefSeq" id="WP_320550399.1">
    <property type="nucleotide sequence ID" value="NZ_JAQLOK010000002.1"/>
</dbReference>
<reference evidence="2 3" key="1">
    <citation type="journal article" date="2024" name="Curr. Microbiol.">
        <title>Luteibacter sahnii sp. nov., A Novel Yellow-Colored Xanthomonadin Pigment Producing Probiotic Bacterium from Healthy Rice Seed Microbiome.</title>
        <authorList>
            <person name="Jaiswal G."/>
            <person name="Rana R."/>
            <person name="Nayak P.K."/>
            <person name="Chouhan R."/>
            <person name="Gandhi S.G."/>
            <person name="Patel H.K."/>
            <person name="Patil P.B."/>
        </authorList>
    </citation>
    <scope>NUCLEOTIDE SEQUENCE [LARGE SCALE GENOMIC DNA]</scope>
    <source>
        <strain evidence="2 3">PPL201</strain>
    </source>
</reference>
<accession>A0ABT6B813</accession>
<keyword evidence="1" id="KW-1133">Transmembrane helix</keyword>
<name>A0ABT6B813_9GAMM</name>
<sequence>MRTRRPTVILAWLALGLALVVPVGSRFHQAWAGLPSLGAWCVGHTGHPPPTASVDACAYCVWLAQSPWLGASVAWLWLAGVLPAVTQGTTRLSRFGPSPWAIRQGRGPPVM</sequence>
<proteinExistence type="predicted"/>
<evidence type="ECO:0000313" key="3">
    <source>
        <dbReference type="Proteomes" id="UP001528850"/>
    </source>
</evidence>
<evidence type="ECO:0000313" key="2">
    <source>
        <dbReference type="EMBL" id="MDF4024233.1"/>
    </source>
</evidence>
<keyword evidence="1" id="KW-0812">Transmembrane</keyword>
<keyword evidence="1" id="KW-0472">Membrane</keyword>
<dbReference type="Proteomes" id="UP001528850">
    <property type="component" value="Unassembled WGS sequence"/>
</dbReference>
<comment type="caution">
    <text evidence="2">The sequence shown here is derived from an EMBL/GenBank/DDBJ whole genome shotgun (WGS) entry which is preliminary data.</text>
</comment>
<keyword evidence="3" id="KW-1185">Reference proteome</keyword>
<dbReference type="EMBL" id="JARJJS010000001">
    <property type="protein sequence ID" value="MDF4024233.1"/>
    <property type="molecule type" value="Genomic_DNA"/>
</dbReference>